<keyword evidence="7" id="KW-0812">Transmembrane</keyword>
<name>A0ABM7MAF0_9GAMM</name>
<proteinExistence type="predicted"/>
<sequence length="534" mass="60488">MTPKERYLKLQQHLKEENPVLLDIINTYKELDKVGYKTGLLTKEQSYATQISWWPLISVLGTFSAGKSTFINGYTGKKIQTTGNQAVDDKFTVLCYGENDEVTTLPGLALDSDPRFPFFGISKEIEKVETGEGSRIDKYLQLKTTNAEVLKGKILIDSPGFDADSQRDSTLRITNHIIEMSDLVLVFFDARHPEPGAMRDTLQHLVATTIGRKDSDKVLYILNQIDTAAQEDNPEEVIGSWQRAISSQGLVGGNFYAIYNEASANDFDDDAKAERFKRKKDLDMQRIQQRIDKVSIERTYRIANAMENLVEEIHETKIPLIKDAVRSWRRKVITADIAVFATLFFALLFALNTFGAFDTPILEWKIAQLMQESIIYGAGFSAVAVVIIFSTHWFLRAKLSEWDAARIEKNDPQLANALRHNTRFWRRMFSKEPRGWSNRNRRKLTQVVAASKRAIQKLNDQFANPSGKQETTTAEIDIPETTPVEFQQSAPKSQASDIQSDDTNQKIQPEILATNTTEASMTTKHDSKTVVSEK</sequence>
<dbReference type="Gene3D" id="3.40.50.300">
    <property type="entry name" value="P-loop containing nucleotide triphosphate hydrolases"/>
    <property type="match status" value="1"/>
</dbReference>
<evidence type="ECO:0000256" key="5">
    <source>
        <dbReference type="ARBA" id="ARBA00023136"/>
    </source>
</evidence>
<evidence type="ECO:0000313" key="9">
    <source>
        <dbReference type="EMBL" id="BCN92320.1"/>
    </source>
</evidence>
<evidence type="ECO:0000313" key="10">
    <source>
        <dbReference type="Proteomes" id="UP001054820"/>
    </source>
</evidence>
<organism evidence="9 10">
    <name type="scientific">Thiomicrorhabdus immobilis</name>
    <dbReference type="NCBI Taxonomy" id="2791037"/>
    <lineage>
        <taxon>Bacteria</taxon>
        <taxon>Pseudomonadati</taxon>
        <taxon>Pseudomonadota</taxon>
        <taxon>Gammaproteobacteria</taxon>
        <taxon>Thiotrichales</taxon>
        <taxon>Piscirickettsiaceae</taxon>
        <taxon>Thiomicrorhabdus</taxon>
    </lineage>
</organism>
<evidence type="ECO:0000256" key="6">
    <source>
        <dbReference type="SAM" id="MobiDB-lite"/>
    </source>
</evidence>
<gene>
    <name evidence="9" type="ORF">THMIRHAM_01050</name>
</gene>
<dbReference type="RefSeq" id="WP_237262022.1">
    <property type="nucleotide sequence ID" value="NZ_AP024202.1"/>
</dbReference>
<keyword evidence="10" id="KW-1185">Reference proteome</keyword>
<dbReference type="InterPro" id="IPR027417">
    <property type="entry name" value="P-loop_NTPase"/>
</dbReference>
<keyword evidence="4" id="KW-0342">GTP-binding</keyword>
<dbReference type="Proteomes" id="UP001054820">
    <property type="component" value="Chromosome"/>
</dbReference>
<feature type="region of interest" description="Disordered" evidence="6">
    <location>
        <begin position="459"/>
        <end position="534"/>
    </location>
</feature>
<comment type="subcellular location">
    <subcellularLocation>
        <location evidence="1">Membrane</location>
    </subcellularLocation>
</comment>
<feature type="transmembrane region" description="Helical" evidence="7">
    <location>
        <begin position="374"/>
        <end position="395"/>
    </location>
</feature>
<dbReference type="PANTHER" id="PTHR10465">
    <property type="entry name" value="TRANSMEMBRANE GTPASE FZO1"/>
    <property type="match status" value="1"/>
</dbReference>
<feature type="domain" description="Dynamin N-terminal" evidence="8">
    <location>
        <begin position="57"/>
        <end position="206"/>
    </location>
</feature>
<keyword evidence="7" id="KW-1133">Transmembrane helix</keyword>
<dbReference type="SUPFAM" id="SSF52540">
    <property type="entry name" value="P-loop containing nucleoside triphosphate hydrolases"/>
    <property type="match status" value="1"/>
</dbReference>
<dbReference type="EMBL" id="AP024202">
    <property type="protein sequence ID" value="BCN92320.1"/>
    <property type="molecule type" value="Genomic_DNA"/>
</dbReference>
<accession>A0ABM7MAF0</accession>
<feature type="transmembrane region" description="Helical" evidence="7">
    <location>
        <begin position="332"/>
        <end position="354"/>
    </location>
</feature>
<dbReference type="InterPro" id="IPR045063">
    <property type="entry name" value="Dynamin_N"/>
</dbReference>
<keyword evidence="2" id="KW-0547">Nucleotide-binding</keyword>
<feature type="compositionally biased region" description="Polar residues" evidence="6">
    <location>
        <begin position="459"/>
        <end position="474"/>
    </location>
</feature>
<protein>
    <recommendedName>
        <fullName evidence="8">Dynamin N-terminal domain-containing protein</fullName>
    </recommendedName>
</protein>
<evidence type="ECO:0000259" key="8">
    <source>
        <dbReference type="Pfam" id="PF00350"/>
    </source>
</evidence>
<dbReference type="Pfam" id="PF00350">
    <property type="entry name" value="Dynamin_N"/>
    <property type="match status" value="1"/>
</dbReference>
<evidence type="ECO:0000256" key="3">
    <source>
        <dbReference type="ARBA" id="ARBA00022801"/>
    </source>
</evidence>
<feature type="compositionally biased region" description="Basic and acidic residues" evidence="6">
    <location>
        <begin position="523"/>
        <end position="534"/>
    </location>
</feature>
<feature type="compositionally biased region" description="Polar residues" evidence="6">
    <location>
        <begin position="484"/>
        <end position="522"/>
    </location>
</feature>
<evidence type="ECO:0000256" key="7">
    <source>
        <dbReference type="SAM" id="Phobius"/>
    </source>
</evidence>
<keyword evidence="3" id="KW-0378">Hydrolase</keyword>
<evidence type="ECO:0000256" key="2">
    <source>
        <dbReference type="ARBA" id="ARBA00022741"/>
    </source>
</evidence>
<dbReference type="InterPro" id="IPR027094">
    <property type="entry name" value="Mitofusin_fam"/>
</dbReference>
<dbReference type="PANTHER" id="PTHR10465:SF0">
    <property type="entry name" value="SARCALUMENIN"/>
    <property type="match status" value="1"/>
</dbReference>
<evidence type="ECO:0000256" key="1">
    <source>
        <dbReference type="ARBA" id="ARBA00004370"/>
    </source>
</evidence>
<keyword evidence="5 7" id="KW-0472">Membrane</keyword>
<reference evidence="9" key="1">
    <citation type="journal article" date="2022" name="Arch. Microbiol.">
        <title>Thiomicrorhabdus immobilis sp. nov., a mesophilic sulfur-oxidizing bacterium isolated from sediment of a brackish lake in northern Japan.</title>
        <authorList>
            <person name="Kojima H."/>
            <person name="Mochizuki J."/>
            <person name="Kanda M."/>
            <person name="Watanabe T."/>
            <person name="Fukui M."/>
        </authorList>
    </citation>
    <scope>NUCLEOTIDE SEQUENCE</scope>
    <source>
        <strain evidence="9">Am19</strain>
    </source>
</reference>
<evidence type="ECO:0000256" key="4">
    <source>
        <dbReference type="ARBA" id="ARBA00023134"/>
    </source>
</evidence>